<comment type="subcellular location">
    <subcellularLocation>
        <location evidence="11">Cytoplasm</location>
    </subcellularLocation>
</comment>
<dbReference type="Pfam" id="PF00266">
    <property type="entry name" value="Aminotran_5"/>
    <property type="match status" value="1"/>
</dbReference>
<comment type="function">
    <text evidence="11">Master enzyme that delivers sulfur to a number of partners involved in Fe-S cluster assembly, tRNA modification or cofactor biosynthesis. Catalyzes the removal of elemental sulfur atoms from cysteine to produce alanine. Functions as a sulfur delivery protein for Fe-S cluster synthesis onto IscU, an Fe-S scaffold assembly protein, as well as other S acceptor proteins.</text>
</comment>
<feature type="modified residue" description="N6-(pyridoxal phosphate)lysine" evidence="11">
    <location>
        <position position="204"/>
    </location>
</feature>
<dbReference type="FunFam" id="3.40.640.10:FF:000003">
    <property type="entry name" value="Cysteine desulfurase IscS"/>
    <property type="match status" value="1"/>
</dbReference>
<evidence type="ECO:0000256" key="4">
    <source>
        <dbReference type="ARBA" id="ARBA00022679"/>
    </source>
</evidence>
<dbReference type="HAMAP" id="MF_00331">
    <property type="entry name" value="Cys_desulf_IscS"/>
    <property type="match status" value="1"/>
</dbReference>
<dbReference type="GO" id="GO:0044571">
    <property type="term" value="P:[2Fe-2S] cluster assembly"/>
    <property type="evidence" value="ECO:0007669"/>
    <property type="project" value="UniProtKB-UniRule"/>
</dbReference>
<keyword evidence="6 11" id="KW-0479">Metal-binding</keyword>
<dbReference type="SUPFAM" id="SSF53383">
    <property type="entry name" value="PLP-dependent transferases"/>
    <property type="match status" value="1"/>
</dbReference>
<evidence type="ECO:0000259" key="13">
    <source>
        <dbReference type="Pfam" id="PF00266"/>
    </source>
</evidence>
<comment type="catalytic activity">
    <reaction evidence="10 11">
        <text>(sulfur carrier)-H + L-cysteine = (sulfur carrier)-SH + L-alanine</text>
        <dbReference type="Rhea" id="RHEA:43892"/>
        <dbReference type="Rhea" id="RHEA-COMP:14737"/>
        <dbReference type="Rhea" id="RHEA-COMP:14739"/>
        <dbReference type="ChEBI" id="CHEBI:29917"/>
        <dbReference type="ChEBI" id="CHEBI:35235"/>
        <dbReference type="ChEBI" id="CHEBI:57972"/>
        <dbReference type="ChEBI" id="CHEBI:64428"/>
        <dbReference type="EC" id="2.8.1.7"/>
    </reaction>
</comment>
<accession>A0A1F4TLC9</accession>
<dbReference type="GO" id="GO:0046872">
    <property type="term" value="F:metal ion binding"/>
    <property type="evidence" value="ECO:0007669"/>
    <property type="project" value="UniProtKB-KW"/>
</dbReference>
<feature type="binding site" evidence="11">
    <location>
        <position position="181"/>
    </location>
    <ligand>
        <name>pyridoxal 5'-phosphate</name>
        <dbReference type="ChEBI" id="CHEBI:597326"/>
    </ligand>
</feature>
<evidence type="ECO:0000256" key="1">
    <source>
        <dbReference type="ARBA" id="ARBA00001933"/>
    </source>
</evidence>
<dbReference type="InterPro" id="IPR015422">
    <property type="entry name" value="PyrdxlP-dep_Trfase_small"/>
</dbReference>
<dbReference type="PANTHER" id="PTHR11601:SF34">
    <property type="entry name" value="CYSTEINE DESULFURASE"/>
    <property type="match status" value="1"/>
</dbReference>
<evidence type="ECO:0000256" key="8">
    <source>
        <dbReference type="ARBA" id="ARBA00023004"/>
    </source>
</evidence>
<feature type="binding site" evidence="11">
    <location>
        <begin position="73"/>
        <end position="74"/>
    </location>
    <ligand>
        <name>pyridoxal 5'-phosphate</name>
        <dbReference type="ChEBI" id="CHEBI:597326"/>
    </ligand>
</feature>
<dbReference type="NCBIfam" id="NF002806">
    <property type="entry name" value="PRK02948.1"/>
    <property type="match status" value="1"/>
</dbReference>
<evidence type="ECO:0000256" key="5">
    <source>
        <dbReference type="ARBA" id="ARBA00022714"/>
    </source>
</evidence>
<evidence type="ECO:0000313" key="14">
    <source>
        <dbReference type="EMBL" id="OGC33417.1"/>
    </source>
</evidence>
<keyword evidence="9 11" id="KW-0411">Iron-sulfur</keyword>
<evidence type="ECO:0000256" key="7">
    <source>
        <dbReference type="ARBA" id="ARBA00022898"/>
    </source>
</evidence>
<dbReference type="UniPathway" id="UPA00266"/>
<evidence type="ECO:0000256" key="9">
    <source>
        <dbReference type="ARBA" id="ARBA00023014"/>
    </source>
</evidence>
<dbReference type="GO" id="GO:0006520">
    <property type="term" value="P:amino acid metabolic process"/>
    <property type="evidence" value="ECO:0007669"/>
    <property type="project" value="InterPro"/>
</dbReference>
<gene>
    <name evidence="11" type="primary">iscS</name>
    <name evidence="14" type="ORF">A2462_06655</name>
</gene>
<dbReference type="InterPro" id="IPR010240">
    <property type="entry name" value="Cys_deSase_IscS"/>
</dbReference>
<name>A0A1F4TLC9_UNCSA</name>
<keyword evidence="4 11" id="KW-0808">Transferase</keyword>
<dbReference type="InterPro" id="IPR020578">
    <property type="entry name" value="Aminotrans_V_PyrdxlP_BS"/>
</dbReference>
<dbReference type="Gene3D" id="3.40.640.10">
    <property type="entry name" value="Type I PLP-dependent aspartate aminotransferase-like (Major domain)"/>
    <property type="match status" value="1"/>
</dbReference>
<feature type="binding site" description="via persulfide group" evidence="11">
    <location>
        <position position="327"/>
    </location>
    <ligand>
        <name>[2Fe-2S] cluster</name>
        <dbReference type="ChEBI" id="CHEBI:190135"/>
        <note>ligand shared with IscU</note>
    </ligand>
</feature>
<sequence>MRQVYMDYAATTPPLPEVVEAMLPYLDEKRVFGNPSSLHSFGQEARAAVEEARAKVAALINADPREIVFTSGGTESDNFALHGVLYANKDKKDHIITTKIEHSAILAPCRFLEKQGFKVTYLNVDKDGLVDPEEVKAAITDKTALVSIMHANNEIGTIEPIAEIAKLLNGKGVYFHTDAVQTVGQINVDVKELGVDLLSASAHKFYGPKGAGFLYIKKGTRMKAFMLGGEQEQRRRGSTENVPGIMGMGKACEIAKIDLPNRIKHLTDLRDKLSQGLLKIIPDIHLNGHPTKRLPKNVDVSVQFIEGESMLLNLDLEGIAVSTGSACSSSTLEPSHVLLAIGKPPEEAHGSIRFTLGRLNTEADVDYVLDIFPKIVEKLRAMSPLVRRK</sequence>
<feature type="binding site" evidence="11">
    <location>
        <position position="239"/>
    </location>
    <ligand>
        <name>pyridoxal 5'-phosphate</name>
        <dbReference type="ChEBI" id="CHEBI:597326"/>
    </ligand>
</feature>
<dbReference type="Proteomes" id="UP000177309">
    <property type="component" value="Unassembled WGS sequence"/>
</dbReference>
<dbReference type="GO" id="GO:0031071">
    <property type="term" value="F:cysteine desulfurase activity"/>
    <property type="evidence" value="ECO:0007669"/>
    <property type="project" value="UniProtKB-UniRule"/>
</dbReference>
<comment type="pathway">
    <text evidence="11">Cofactor biosynthesis; iron-sulfur cluster biosynthesis.</text>
</comment>
<evidence type="ECO:0000256" key="2">
    <source>
        <dbReference type="ARBA" id="ARBA00006490"/>
    </source>
</evidence>
<feature type="binding site" evidence="11">
    <location>
        <position position="153"/>
    </location>
    <ligand>
        <name>pyridoxal 5'-phosphate</name>
        <dbReference type="ChEBI" id="CHEBI:597326"/>
    </ligand>
</feature>
<keyword evidence="5 11" id="KW-0001">2Fe-2S</keyword>
<dbReference type="Gene3D" id="3.90.1150.10">
    <property type="entry name" value="Aspartate Aminotransferase, domain 1"/>
    <property type="match status" value="1"/>
</dbReference>
<comment type="caution">
    <text evidence="14">The sequence shown here is derived from an EMBL/GenBank/DDBJ whole genome shotgun (WGS) entry which is preliminary data.</text>
</comment>
<dbReference type="InterPro" id="IPR016454">
    <property type="entry name" value="Cysteine_dSase"/>
</dbReference>
<organism evidence="14 15">
    <name type="scientific">candidate division WOR-1 bacterium RIFOXYC2_FULL_41_25</name>
    <dbReference type="NCBI Taxonomy" id="1802586"/>
    <lineage>
        <taxon>Bacteria</taxon>
        <taxon>Bacillati</taxon>
        <taxon>Saganbacteria</taxon>
    </lineage>
</organism>
<dbReference type="GO" id="GO:0030170">
    <property type="term" value="F:pyridoxal phosphate binding"/>
    <property type="evidence" value="ECO:0007669"/>
    <property type="project" value="UniProtKB-UniRule"/>
</dbReference>
<dbReference type="InterPro" id="IPR015421">
    <property type="entry name" value="PyrdxlP-dep_Trfase_major"/>
</dbReference>
<comment type="similarity">
    <text evidence="2 11">Belongs to the class-V pyridoxal-phosphate-dependent aminotransferase family. NifS/IscS subfamily.</text>
</comment>
<dbReference type="PANTHER" id="PTHR11601">
    <property type="entry name" value="CYSTEINE DESULFURYLASE FAMILY MEMBER"/>
    <property type="match status" value="1"/>
</dbReference>
<dbReference type="EMBL" id="MEUI01000035">
    <property type="protein sequence ID" value="OGC33417.1"/>
    <property type="molecule type" value="Genomic_DNA"/>
</dbReference>
<dbReference type="NCBIfam" id="TIGR03402">
    <property type="entry name" value="FeS_nifS"/>
    <property type="match status" value="1"/>
</dbReference>
<keyword evidence="7 11" id="KW-0663">Pyridoxal phosphate</keyword>
<proteinExistence type="inferred from homology"/>
<reference evidence="14 15" key="1">
    <citation type="journal article" date="2016" name="Nat. Commun.">
        <title>Thousands of microbial genomes shed light on interconnected biogeochemical processes in an aquifer system.</title>
        <authorList>
            <person name="Anantharaman K."/>
            <person name="Brown C.T."/>
            <person name="Hug L.A."/>
            <person name="Sharon I."/>
            <person name="Castelle C.J."/>
            <person name="Probst A.J."/>
            <person name="Thomas B.C."/>
            <person name="Singh A."/>
            <person name="Wilkins M.J."/>
            <person name="Karaoz U."/>
            <person name="Brodie E.L."/>
            <person name="Williams K.H."/>
            <person name="Hubbard S.S."/>
            <person name="Banfield J.F."/>
        </authorList>
    </citation>
    <scope>NUCLEOTIDE SEQUENCE [LARGE SCALE GENOMIC DNA]</scope>
</reference>
<evidence type="ECO:0000256" key="6">
    <source>
        <dbReference type="ARBA" id="ARBA00022723"/>
    </source>
</evidence>
<feature type="active site" description="Cysteine persulfide intermediate" evidence="11">
    <location>
        <position position="327"/>
    </location>
</feature>
<evidence type="ECO:0000313" key="15">
    <source>
        <dbReference type="Proteomes" id="UP000177309"/>
    </source>
</evidence>
<dbReference type="GO" id="GO:1990221">
    <property type="term" value="C:L-cysteine desulfurase complex"/>
    <property type="evidence" value="ECO:0007669"/>
    <property type="project" value="UniProtKB-ARBA"/>
</dbReference>
<dbReference type="InterPro" id="IPR017772">
    <property type="entry name" value="Cys_deSase_NifS_bac/arc"/>
</dbReference>
<evidence type="ECO:0000256" key="12">
    <source>
        <dbReference type="RuleBase" id="RU004504"/>
    </source>
</evidence>
<comment type="subunit">
    <text evidence="11">Homodimer. Forms a heterotetramer with IscU, interacts with other sulfur acceptors.</text>
</comment>
<dbReference type="GO" id="GO:0051537">
    <property type="term" value="F:2 iron, 2 sulfur cluster binding"/>
    <property type="evidence" value="ECO:0007669"/>
    <property type="project" value="UniProtKB-UniRule"/>
</dbReference>
<dbReference type="EC" id="2.8.1.7" evidence="11"/>
<comment type="cofactor">
    <cofactor evidence="1 11 12">
        <name>pyridoxal 5'-phosphate</name>
        <dbReference type="ChEBI" id="CHEBI:597326"/>
    </cofactor>
</comment>
<dbReference type="PROSITE" id="PS00595">
    <property type="entry name" value="AA_TRANSFER_CLASS_5"/>
    <property type="match status" value="1"/>
</dbReference>
<evidence type="ECO:0000256" key="11">
    <source>
        <dbReference type="HAMAP-Rule" id="MF_00331"/>
    </source>
</evidence>
<feature type="binding site" evidence="11">
    <location>
        <begin position="201"/>
        <end position="203"/>
    </location>
    <ligand>
        <name>pyridoxal 5'-phosphate</name>
        <dbReference type="ChEBI" id="CHEBI:597326"/>
    </ligand>
</feature>
<dbReference type="PIRSF" id="PIRSF005572">
    <property type="entry name" value="NifS"/>
    <property type="match status" value="1"/>
</dbReference>
<evidence type="ECO:0000256" key="3">
    <source>
        <dbReference type="ARBA" id="ARBA00022490"/>
    </source>
</evidence>
<protein>
    <recommendedName>
        <fullName evidence="11">Cysteine desulfurase IscS</fullName>
        <ecNumber evidence="11">2.8.1.7</ecNumber>
    </recommendedName>
</protein>
<dbReference type="InterPro" id="IPR015424">
    <property type="entry name" value="PyrdxlP-dep_Trfase"/>
</dbReference>
<feature type="domain" description="Aminotransferase class V" evidence="13">
    <location>
        <begin position="4"/>
        <end position="368"/>
    </location>
</feature>
<keyword evidence="8 11" id="KW-0408">Iron</keyword>
<dbReference type="AlphaFoldDB" id="A0A1F4TLC9"/>
<dbReference type="InterPro" id="IPR000192">
    <property type="entry name" value="Aminotrans_V_dom"/>
</dbReference>
<keyword evidence="3 11" id="KW-0963">Cytoplasm</keyword>
<evidence type="ECO:0000256" key="10">
    <source>
        <dbReference type="ARBA" id="ARBA00050776"/>
    </source>
</evidence>